<evidence type="ECO:0000313" key="1">
    <source>
        <dbReference type="EMBL" id="NUV78213.1"/>
    </source>
</evidence>
<proteinExistence type="predicted"/>
<name>A0ACC7Y8K8_9ACTN</name>
<organism evidence="1 2">
    <name type="scientific">Streptomyces fungicidicus</name>
    <dbReference type="NCBI Taxonomy" id="68203"/>
    <lineage>
        <taxon>Bacteria</taxon>
        <taxon>Bacillati</taxon>
        <taxon>Actinomycetota</taxon>
        <taxon>Actinomycetes</taxon>
        <taxon>Kitasatosporales</taxon>
        <taxon>Streptomycetaceae</taxon>
        <taxon>Streptomyces</taxon>
    </lineage>
</organism>
<evidence type="ECO:0000313" key="2">
    <source>
        <dbReference type="Proteomes" id="UP000556843"/>
    </source>
</evidence>
<gene>
    <name evidence="1" type="ORF">G6W56_29880</name>
</gene>
<dbReference type="EMBL" id="JAANNW010000052">
    <property type="protein sequence ID" value="NUV78213.1"/>
    <property type="molecule type" value="Genomic_DNA"/>
</dbReference>
<accession>A0ACC7Y8K8</accession>
<reference evidence="1" key="1">
    <citation type="submission" date="2020-03" db="EMBL/GenBank/DDBJ databases">
        <title>Complete genome sequence of sixteen Streptomyces strains facilitates identification of candidate genes involved in plant growth-promotion in grain legumes and cereals.</title>
        <authorList>
            <person name="Gopalakrishnan S."/>
            <person name="Thakur V."/>
            <person name="Saxena R."/>
            <person name="Vadlamudi S."/>
            <person name="Purohit S."/>
            <person name="Kumar V."/>
            <person name="Rathore A."/>
            <person name="Chitikineni A."/>
            <person name="Varshney R.K."/>
        </authorList>
    </citation>
    <scope>NUCLEOTIDE SEQUENCE</scope>
    <source>
        <strain evidence="1">CAI-93</strain>
    </source>
</reference>
<sequence length="362" mass="39622">AAHRLADLMDAIQGTRADAEAGIKRRPGAYQRLITGAAWAGDKRRAANPEGIRGRVGYIGMIRATEITVGVANGWHPHIHAIVFVGGRTTGERGDKRVTGTFTPSKESAAELEQHFRGVWTRHLAKVDPDFKPSQKHGVDFKPLKTERDAKNMGEYIAKLQEGSRTINPANEVARGDLKQGRYGNQTPFQILDRIGDLLGGMTEEDAEGHGSLEWCLRIWAEYEVATAGRRAIEWTRYLRPLLGLAGGDTEDDDLDMLFELDGANGEFRAGVHVEERTWGKLTGRALDLAVLEAVEGEEVDMPTITELAVAAGSRSGAVRLLSPAEVADAWEAILTTLAARREAAAERRRRAAEESPNTTQE</sequence>
<dbReference type="Proteomes" id="UP000556843">
    <property type="component" value="Unassembled WGS sequence"/>
</dbReference>
<comment type="caution">
    <text evidence="1">The sequence shown here is derived from an EMBL/GenBank/DDBJ whole genome shotgun (WGS) entry which is preliminary data.</text>
</comment>
<keyword evidence="2" id="KW-1185">Reference proteome</keyword>
<protein>
    <submittedName>
        <fullName evidence="1">Uncharacterized protein</fullName>
    </submittedName>
</protein>
<feature type="non-terminal residue" evidence="1">
    <location>
        <position position="1"/>
    </location>
</feature>